<protein>
    <submittedName>
        <fullName evidence="2">Uncharacterized protein</fullName>
    </submittedName>
</protein>
<feature type="region of interest" description="Disordered" evidence="1">
    <location>
        <begin position="1"/>
        <end position="34"/>
    </location>
</feature>
<evidence type="ECO:0000313" key="3">
    <source>
        <dbReference type="Proteomes" id="UP001446871"/>
    </source>
</evidence>
<organism evidence="2 3">
    <name type="scientific">Apiospora saccharicola</name>
    <dbReference type="NCBI Taxonomy" id="335842"/>
    <lineage>
        <taxon>Eukaryota</taxon>
        <taxon>Fungi</taxon>
        <taxon>Dikarya</taxon>
        <taxon>Ascomycota</taxon>
        <taxon>Pezizomycotina</taxon>
        <taxon>Sordariomycetes</taxon>
        <taxon>Xylariomycetidae</taxon>
        <taxon>Amphisphaeriales</taxon>
        <taxon>Apiosporaceae</taxon>
        <taxon>Apiospora</taxon>
    </lineage>
</organism>
<sequence length="85" mass="9430">MSSSSDAVMHPRTLFKGRLTPAQKPPSATTSYTVSPAGRNEVAFRKTSNVQELVEPTSIYSRAVAQPFVDPNVLERRARHQKMSQ</sequence>
<reference evidence="2 3" key="1">
    <citation type="submission" date="2023-01" db="EMBL/GenBank/DDBJ databases">
        <title>Analysis of 21 Apiospora genomes using comparative genomics revels a genus with tremendous synthesis potential of carbohydrate active enzymes and secondary metabolites.</title>
        <authorList>
            <person name="Sorensen T."/>
        </authorList>
    </citation>
    <scope>NUCLEOTIDE SEQUENCE [LARGE SCALE GENOMIC DNA]</scope>
    <source>
        <strain evidence="2 3">CBS 83171</strain>
    </source>
</reference>
<gene>
    <name evidence="2" type="ORF">PG996_005723</name>
</gene>
<dbReference type="Proteomes" id="UP001446871">
    <property type="component" value="Unassembled WGS sequence"/>
</dbReference>
<accession>A0ABR1VMA5</accession>
<comment type="caution">
    <text evidence="2">The sequence shown here is derived from an EMBL/GenBank/DDBJ whole genome shotgun (WGS) entry which is preliminary data.</text>
</comment>
<name>A0ABR1VMA5_9PEZI</name>
<dbReference type="EMBL" id="JAQQWM010000003">
    <property type="protein sequence ID" value="KAK8072375.1"/>
    <property type="molecule type" value="Genomic_DNA"/>
</dbReference>
<evidence type="ECO:0000256" key="1">
    <source>
        <dbReference type="SAM" id="MobiDB-lite"/>
    </source>
</evidence>
<keyword evidence="3" id="KW-1185">Reference proteome</keyword>
<evidence type="ECO:0000313" key="2">
    <source>
        <dbReference type="EMBL" id="KAK8072375.1"/>
    </source>
</evidence>
<proteinExistence type="predicted"/>